<evidence type="ECO:0000256" key="1">
    <source>
        <dbReference type="SAM" id="MobiDB-lite"/>
    </source>
</evidence>
<evidence type="ECO:0000313" key="4">
    <source>
        <dbReference type="Proteomes" id="UP001231189"/>
    </source>
</evidence>
<name>A0AAD8RHY4_LOLMU</name>
<dbReference type="AlphaFoldDB" id="A0AAD8RHY4"/>
<dbReference type="PROSITE" id="PS50878">
    <property type="entry name" value="RT_POL"/>
    <property type="match status" value="1"/>
</dbReference>
<keyword evidence="4" id="KW-1185">Reference proteome</keyword>
<dbReference type="PANTHER" id="PTHR19446">
    <property type="entry name" value="REVERSE TRANSCRIPTASES"/>
    <property type="match status" value="1"/>
</dbReference>
<proteinExistence type="predicted"/>
<feature type="region of interest" description="Disordered" evidence="1">
    <location>
        <begin position="472"/>
        <end position="544"/>
    </location>
</feature>
<feature type="domain" description="Reverse transcriptase" evidence="2">
    <location>
        <begin position="80"/>
        <end position="356"/>
    </location>
</feature>
<reference evidence="3" key="1">
    <citation type="submission" date="2023-07" db="EMBL/GenBank/DDBJ databases">
        <title>A chromosome-level genome assembly of Lolium multiflorum.</title>
        <authorList>
            <person name="Chen Y."/>
            <person name="Copetti D."/>
            <person name="Kolliker R."/>
            <person name="Studer B."/>
        </authorList>
    </citation>
    <scope>NUCLEOTIDE SEQUENCE</scope>
    <source>
        <strain evidence="3">02402/16</strain>
        <tissue evidence="3">Leaf</tissue>
    </source>
</reference>
<dbReference type="Pfam" id="PF00078">
    <property type="entry name" value="RVT_1"/>
    <property type="match status" value="1"/>
</dbReference>
<accession>A0AAD8RHY4</accession>
<dbReference type="Proteomes" id="UP001231189">
    <property type="component" value="Unassembled WGS sequence"/>
</dbReference>
<comment type="caution">
    <text evidence="3">The sequence shown here is derived from an EMBL/GenBank/DDBJ whole genome shotgun (WGS) entry which is preliminary data.</text>
</comment>
<dbReference type="InterPro" id="IPR000477">
    <property type="entry name" value="RT_dom"/>
</dbReference>
<sequence length="647" mass="71187">MSNIVGTDLPCTQGFDWAEMGLPAPDLSELDVPFTLEELKTAVFDTPSDKAPGPDGFSAGFFKTSWGVVKDDLLRALNKFYDLNDPSFNSLNTAFYVLLPKNETPSTMSHYRPISLIHAFAKLISKVLSARLKPYMDELVSPCQSAFISGRSIQDNFLYVQNIAKHYHQTKTPSLLLKLDIAKAFDTVSWTYILDMLQARGFPVRWRNWIALLLRTASSKVLINGAPGRSIEHRRGLRQGDSLSPFLFDLAMEPLHRLLDLASGAGILSKLRGSKCTFRASLYADDVALFINPTLQDIQGLQDILTGFGRATGLQTNLAKSSITPISCDGIDTVGLAQNIGIPVISFPCVYLGMPLSIKKLTKADWQALLDKVDKYLATWKAKMMSKSGRLEMLNSVLSSLPVYLMTINDMPAWVHRPCAQVPPSRRRKQQPAVDLAVVPLIDAVELHQLGAMSEDSCNSLIEQIRSLKIEPSSNSSFENNKEQHGTQEDAPSNGENTPREKKKKTEQREKKKAAQKEKNEAEKKEYFDLGTSSGSINPTITTPLPYGTSEGSVNLDISRFDMNATMPAAVPYGAVQESFENGISNINPTMMAALLPGGSAAVVMPPILGKYTSMLFQVQQNSTALSSSPQLHFTGIREPNDAMDQS</sequence>
<dbReference type="InterPro" id="IPR043502">
    <property type="entry name" value="DNA/RNA_pol_sf"/>
</dbReference>
<feature type="compositionally biased region" description="Basic and acidic residues" evidence="1">
    <location>
        <begin position="507"/>
        <end position="528"/>
    </location>
</feature>
<evidence type="ECO:0000259" key="2">
    <source>
        <dbReference type="PROSITE" id="PS50878"/>
    </source>
</evidence>
<feature type="compositionally biased region" description="Polar residues" evidence="1">
    <location>
        <begin position="531"/>
        <end position="543"/>
    </location>
</feature>
<dbReference type="CDD" id="cd01650">
    <property type="entry name" value="RT_nLTR_like"/>
    <property type="match status" value="1"/>
</dbReference>
<gene>
    <name evidence="3" type="ORF">QYE76_026064</name>
</gene>
<organism evidence="3 4">
    <name type="scientific">Lolium multiflorum</name>
    <name type="common">Italian ryegrass</name>
    <name type="synonym">Lolium perenne subsp. multiflorum</name>
    <dbReference type="NCBI Taxonomy" id="4521"/>
    <lineage>
        <taxon>Eukaryota</taxon>
        <taxon>Viridiplantae</taxon>
        <taxon>Streptophyta</taxon>
        <taxon>Embryophyta</taxon>
        <taxon>Tracheophyta</taxon>
        <taxon>Spermatophyta</taxon>
        <taxon>Magnoliopsida</taxon>
        <taxon>Liliopsida</taxon>
        <taxon>Poales</taxon>
        <taxon>Poaceae</taxon>
        <taxon>BOP clade</taxon>
        <taxon>Pooideae</taxon>
        <taxon>Poodae</taxon>
        <taxon>Poeae</taxon>
        <taxon>Poeae Chloroplast Group 2 (Poeae type)</taxon>
        <taxon>Loliodinae</taxon>
        <taxon>Loliinae</taxon>
        <taxon>Lolium</taxon>
    </lineage>
</organism>
<dbReference type="SUPFAM" id="SSF56672">
    <property type="entry name" value="DNA/RNA polymerases"/>
    <property type="match status" value="1"/>
</dbReference>
<evidence type="ECO:0000313" key="3">
    <source>
        <dbReference type="EMBL" id="KAK1620547.1"/>
    </source>
</evidence>
<dbReference type="EMBL" id="JAUUTY010000006">
    <property type="protein sequence ID" value="KAK1620547.1"/>
    <property type="molecule type" value="Genomic_DNA"/>
</dbReference>
<protein>
    <recommendedName>
        <fullName evidence="2">Reverse transcriptase domain-containing protein</fullName>
    </recommendedName>
</protein>